<feature type="compositionally biased region" description="Low complexity" evidence="3">
    <location>
        <begin position="461"/>
        <end position="473"/>
    </location>
</feature>
<dbReference type="PANTHER" id="PTHR12121">
    <property type="entry name" value="CARBON CATABOLITE REPRESSOR PROTEIN 4"/>
    <property type="match status" value="1"/>
</dbReference>
<dbReference type="AlphaFoldDB" id="A0A0M9FPC0"/>
<evidence type="ECO:0000256" key="3">
    <source>
        <dbReference type="SAM" id="MobiDB-lite"/>
    </source>
</evidence>
<protein>
    <recommendedName>
        <fullName evidence="4">Endonuclease/exonuclease/phosphatase domain-containing protein</fullName>
    </recommendedName>
</protein>
<dbReference type="Gene3D" id="3.60.10.10">
    <property type="entry name" value="Endonuclease/exonuclease/phosphatase"/>
    <property type="match status" value="1"/>
</dbReference>
<evidence type="ECO:0000256" key="2">
    <source>
        <dbReference type="ARBA" id="ARBA00022801"/>
    </source>
</evidence>
<dbReference type="InterPro" id="IPR005135">
    <property type="entry name" value="Endo/exonuclease/phosphatase"/>
</dbReference>
<dbReference type="InterPro" id="IPR036691">
    <property type="entry name" value="Endo/exonu/phosph_ase_sf"/>
</dbReference>
<reference evidence="5 6" key="1">
    <citation type="submission" date="2015-07" db="EMBL/GenBank/DDBJ databases">
        <title>High-quality genome of monoxenous trypanosomatid Leptomonas pyrrhocoris.</title>
        <authorList>
            <person name="Flegontov P."/>
            <person name="Butenko A."/>
            <person name="Firsov S."/>
            <person name="Vlcek C."/>
            <person name="Logacheva M.D."/>
            <person name="Field M."/>
            <person name="Filatov D."/>
            <person name="Flegontova O."/>
            <person name="Gerasimov E."/>
            <person name="Jackson A.P."/>
            <person name="Kelly S."/>
            <person name="Opperdoes F."/>
            <person name="O'Reilly A."/>
            <person name="Votypka J."/>
            <person name="Yurchenko V."/>
            <person name="Lukes J."/>
        </authorList>
    </citation>
    <scope>NUCLEOTIDE SEQUENCE [LARGE SCALE GENOMIC DNA]</scope>
    <source>
        <strain evidence="5">H10</strain>
    </source>
</reference>
<dbReference type="EMBL" id="LGTL01000041">
    <property type="protein sequence ID" value="KPA73136.1"/>
    <property type="molecule type" value="Genomic_DNA"/>
</dbReference>
<dbReference type="InterPro" id="IPR050410">
    <property type="entry name" value="CCR4/nocturin_mRNA_transcr"/>
</dbReference>
<evidence type="ECO:0000256" key="1">
    <source>
        <dbReference type="ARBA" id="ARBA00010774"/>
    </source>
</evidence>
<gene>
    <name evidence="5" type="ORF">ABB37_10088</name>
</gene>
<dbReference type="VEuPathDB" id="TriTrypDB:LpyrH10_41_0030"/>
<name>A0A0M9FPC0_LEPPY</name>
<dbReference type="GO" id="GO:0006139">
    <property type="term" value="P:nucleobase-containing compound metabolic process"/>
    <property type="evidence" value="ECO:0007669"/>
    <property type="project" value="UniProtKB-ARBA"/>
</dbReference>
<keyword evidence="2" id="KW-0378">Hydrolase</keyword>
<evidence type="ECO:0000313" key="5">
    <source>
        <dbReference type="EMBL" id="KPA73136.1"/>
    </source>
</evidence>
<evidence type="ECO:0000259" key="4">
    <source>
        <dbReference type="Pfam" id="PF03372"/>
    </source>
</evidence>
<dbReference type="PANTHER" id="PTHR12121:SF45">
    <property type="entry name" value="NOCTURNIN"/>
    <property type="match status" value="1"/>
</dbReference>
<dbReference type="RefSeq" id="XP_015651575.1">
    <property type="nucleotide sequence ID" value="XM_015809826.1"/>
</dbReference>
<dbReference type="Proteomes" id="UP000037923">
    <property type="component" value="Unassembled WGS sequence"/>
</dbReference>
<comment type="caution">
    <text evidence="5">The sequence shown here is derived from an EMBL/GenBank/DDBJ whole genome shotgun (WGS) entry which is preliminary data.</text>
</comment>
<dbReference type="OrthoDB" id="276515at2759"/>
<comment type="similarity">
    <text evidence="1">Belongs to the CCR4/nocturin family.</text>
</comment>
<keyword evidence="6" id="KW-1185">Reference proteome</keyword>
<dbReference type="Pfam" id="PF03372">
    <property type="entry name" value="Exo_endo_phos"/>
    <property type="match status" value="1"/>
</dbReference>
<feature type="domain" description="Endonuclease/exonuclease/phosphatase" evidence="4">
    <location>
        <begin position="150"/>
        <end position="513"/>
    </location>
</feature>
<feature type="compositionally biased region" description="Low complexity" evidence="3">
    <location>
        <begin position="423"/>
        <end position="452"/>
    </location>
</feature>
<sequence length="556" mass="62036">MLRRVALLLNDISSVSGGPVMGLGSGMKGGPHLIQPSLVDAEIDAAALQVKMSSLLAQELAPTQRETVEPPLKRAWVRAPMSELSTSVSRRDWFRVLSFNAMTDAWGPGRTTPVEAVRVRVPEFTRPGADDGGGEGFYDYDPNSTEMELPPFLAPTFRRKHLVTLLQHYDPDIVCLNEVNRTFFNTEMWKYVRFLGYGTLYQSSRGARVRALRRGDVAAAKSNQGKIAEHEDIGNVLFFHKGRFFPLMMPGRDLHRHFHFAHFAGMRDKVTNMTLYVACVQLTAGDSVEAVRVRQHEARQVLTLLEAMTRNDADRSHMTCIICGDLNNQADDEPCVALLRDKFFSAHDLIGGPRWTAWHHRDATRARDYEKYFQKNLLEMHRFDGEYSAEEELHRFQRRDTGYHGKSSGVQLVRDEIKRRGSQHAPATSSSSSGATDNAAAPPISSSSATSAVEGGAEQQADPAPGAPSSSASTDQLALVKELRKAKGVTFNTQDFIFYDPKSLALHQVLDVPEDDEIDEDQLFPNHKLPSHHLPLIIDVSWNDTFPEVLATSLKE</sequence>
<evidence type="ECO:0000313" key="6">
    <source>
        <dbReference type="Proteomes" id="UP000037923"/>
    </source>
</evidence>
<accession>A0A0M9FPC0</accession>
<feature type="region of interest" description="Disordered" evidence="3">
    <location>
        <begin position="418"/>
        <end position="475"/>
    </location>
</feature>
<dbReference type="GO" id="GO:0000175">
    <property type="term" value="F:3'-5'-RNA exonuclease activity"/>
    <property type="evidence" value="ECO:0007669"/>
    <property type="project" value="TreeGrafter"/>
</dbReference>
<dbReference type="OMA" id="PRWTAWH"/>
<organism evidence="5 6">
    <name type="scientific">Leptomonas pyrrhocoris</name>
    <name type="common">Firebug parasite</name>
    <dbReference type="NCBI Taxonomy" id="157538"/>
    <lineage>
        <taxon>Eukaryota</taxon>
        <taxon>Discoba</taxon>
        <taxon>Euglenozoa</taxon>
        <taxon>Kinetoplastea</taxon>
        <taxon>Metakinetoplastina</taxon>
        <taxon>Trypanosomatida</taxon>
        <taxon>Trypanosomatidae</taxon>
        <taxon>Leishmaniinae</taxon>
        <taxon>Leptomonas</taxon>
    </lineage>
</organism>
<proteinExistence type="inferred from homology"/>
<dbReference type="GeneID" id="26910368"/>
<dbReference type="SUPFAM" id="SSF56219">
    <property type="entry name" value="DNase I-like"/>
    <property type="match status" value="1"/>
</dbReference>